<dbReference type="Proteomes" id="UP000215559">
    <property type="component" value="Unassembled WGS sequence"/>
</dbReference>
<dbReference type="GO" id="GO:0000286">
    <property type="term" value="F:alanine dehydrogenase activity"/>
    <property type="evidence" value="ECO:0007669"/>
    <property type="project" value="UniProtKB-UniRule"/>
</dbReference>
<dbReference type="InterPro" id="IPR036291">
    <property type="entry name" value="NAD(P)-bd_dom_sf"/>
</dbReference>
<dbReference type="InterPro" id="IPR023401">
    <property type="entry name" value="ODC_N"/>
</dbReference>
<keyword evidence="2 5" id="KW-0520">NAD</keyword>
<evidence type="ECO:0000256" key="1">
    <source>
        <dbReference type="ARBA" id="ARBA00023002"/>
    </source>
</evidence>
<name>A0A235BR69_UNCW3</name>
<evidence type="ECO:0000313" key="6">
    <source>
        <dbReference type="EMBL" id="OYD14706.1"/>
    </source>
</evidence>
<dbReference type="Gene3D" id="3.40.50.720">
    <property type="entry name" value="NAD(P)-binding Rossmann-like Domain"/>
    <property type="match status" value="1"/>
</dbReference>
<dbReference type="AlphaFoldDB" id="A0A235BR69"/>
<feature type="binding site" evidence="5">
    <location>
        <position position="298"/>
    </location>
    <ligand>
        <name>NAD(+)</name>
        <dbReference type="ChEBI" id="CHEBI:57540"/>
    </ligand>
</feature>
<feature type="binding site" evidence="5">
    <location>
        <begin position="139"/>
        <end position="140"/>
    </location>
    <ligand>
        <name>NAD(+)</name>
        <dbReference type="ChEBI" id="CHEBI:57540"/>
    </ligand>
</feature>
<keyword evidence="5" id="KW-0547">Nucleotide-binding</keyword>
<sequence>MKTLFLSSKQVKRLLTMKDTLKAVETAFRHAGMGTVEMPCKVYLFFPKHNGDIRVMPSYIPPLNISGVKVVNVHPDNPKKGMLSVMATFILIDPRTGFQQAIMDATWITMMRTGAAAGVATKYLARKNANVLSLVGTGAQANTQLEAMMIVRKIKKVKLFDARKKRAEEFVGRYQKKYRAAQFRIARSLEECLADADIVCTMTPVRKPIVKAKWIKPGCHINAIGADAPGKEELEPAILKKAKIVIDDWAQASHSGEINVPLSKGIIKRRNIRAEIGKVVAGLKPGRTNDADITVFDSTGLGLQDLTTAHLVYKLARKKKVGRWLEII</sequence>
<dbReference type="EC" id="1.4.1.1" evidence="5"/>
<dbReference type="FunFam" id="3.30.1780.10:FF:000002">
    <property type="entry name" value="Ornithine cyclodeaminase"/>
    <property type="match status" value="1"/>
</dbReference>
<comment type="similarity">
    <text evidence="5">Belongs to the ornithine cyclodeaminase/mu-crystallin family. Archaeal alanine dehydrogenase subfamily.</text>
</comment>
<dbReference type="GO" id="GO:0005737">
    <property type="term" value="C:cytoplasm"/>
    <property type="evidence" value="ECO:0007669"/>
    <property type="project" value="TreeGrafter"/>
</dbReference>
<comment type="catalytic activity">
    <reaction evidence="4">
        <text>L-proline + NADP(+) = 1-pyrroline-2-carboxylate + NADPH + H(+)</text>
        <dbReference type="Rhea" id="RHEA:20317"/>
        <dbReference type="ChEBI" id="CHEBI:15378"/>
        <dbReference type="ChEBI" id="CHEBI:39785"/>
        <dbReference type="ChEBI" id="CHEBI:57783"/>
        <dbReference type="ChEBI" id="CHEBI:58349"/>
        <dbReference type="ChEBI" id="CHEBI:60039"/>
        <dbReference type="EC" id="1.5.1.49"/>
    </reaction>
</comment>
<feature type="active site" description="Proton donor/acceptor" evidence="5">
    <location>
        <position position="69"/>
    </location>
</feature>
<accession>A0A235BR69</accession>
<dbReference type="InterPro" id="IPR012742">
    <property type="entry name" value="Ala_DH_archaeglobus"/>
</dbReference>
<gene>
    <name evidence="6" type="ORF">CH330_07825</name>
</gene>
<evidence type="ECO:0000256" key="2">
    <source>
        <dbReference type="ARBA" id="ARBA00023027"/>
    </source>
</evidence>
<dbReference type="EMBL" id="NOZP01000141">
    <property type="protein sequence ID" value="OYD14706.1"/>
    <property type="molecule type" value="Genomic_DNA"/>
</dbReference>
<reference evidence="6 7" key="1">
    <citation type="submission" date="2017-07" db="EMBL/GenBank/DDBJ databases">
        <title>Recovery of genomes from metagenomes via a dereplication, aggregation, and scoring strategy.</title>
        <authorList>
            <person name="Sieber C.M."/>
            <person name="Probst A.J."/>
            <person name="Sharrar A."/>
            <person name="Thomas B.C."/>
            <person name="Hess M."/>
            <person name="Tringe S.G."/>
            <person name="Banfield J.F."/>
        </authorList>
    </citation>
    <scope>NUCLEOTIDE SEQUENCE [LARGE SCALE GENOMIC DNA]</scope>
    <source>
        <strain evidence="6">JGI_Cruoil_03_51_56</strain>
    </source>
</reference>
<dbReference type="Pfam" id="PF02423">
    <property type="entry name" value="OCD_Mu_crystall"/>
    <property type="match status" value="1"/>
</dbReference>
<comment type="caution">
    <text evidence="6">The sequence shown here is derived from an EMBL/GenBank/DDBJ whole genome shotgun (WGS) entry which is preliminary data.</text>
</comment>
<comment type="function">
    <text evidence="5">Catalyzes the NAD(+)-dependent oxidative deamination of L-alanine to pyruvate, and the reverse reaction, the reductive amination of pyruvate.</text>
</comment>
<dbReference type="GO" id="GO:0006522">
    <property type="term" value="P:alanine metabolic process"/>
    <property type="evidence" value="ECO:0007669"/>
    <property type="project" value="UniProtKB-UniRule"/>
</dbReference>
<dbReference type="HAMAP" id="MF_00935">
    <property type="entry name" value="AlaDH_arch"/>
    <property type="match status" value="1"/>
</dbReference>
<feature type="binding site" evidence="5">
    <location>
        <begin position="225"/>
        <end position="227"/>
    </location>
    <ligand>
        <name>NAD(+)</name>
        <dbReference type="ChEBI" id="CHEBI:57540"/>
    </ligand>
</feature>
<dbReference type="GO" id="GO:0051287">
    <property type="term" value="F:NAD binding"/>
    <property type="evidence" value="ECO:0007669"/>
    <property type="project" value="UniProtKB-UniRule"/>
</dbReference>
<organism evidence="6 7">
    <name type="scientific">candidate division WOR-3 bacterium JGI_Cruoil_03_51_56</name>
    <dbReference type="NCBI Taxonomy" id="1973747"/>
    <lineage>
        <taxon>Bacteria</taxon>
        <taxon>Bacteria division WOR-3</taxon>
    </lineage>
</organism>
<comment type="catalytic activity">
    <reaction evidence="5">
        <text>L-alanine + NAD(+) + H2O = pyruvate + NH4(+) + NADH + H(+)</text>
        <dbReference type="Rhea" id="RHEA:18405"/>
        <dbReference type="ChEBI" id="CHEBI:15361"/>
        <dbReference type="ChEBI" id="CHEBI:15377"/>
        <dbReference type="ChEBI" id="CHEBI:15378"/>
        <dbReference type="ChEBI" id="CHEBI:28938"/>
        <dbReference type="ChEBI" id="CHEBI:57540"/>
        <dbReference type="ChEBI" id="CHEBI:57945"/>
        <dbReference type="ChEBI" id="CHEBI:57972"/>
        <dbReference type="EC" id="1.4.1.1"/>
    </reaction>
</comment>
<comment type="catalytic activity">
    <reaction evidence="3">
        <text>L-proline + NAD(+) = 1-pyrroline-2-carboxylate + NADH + H(+)</text>
        <dbReference type="Rhea" id="RHEA:20321"/>
        <dbReference type="ChEBI" id="CHEBI:15378"/>
        <dbReference type="ChEBI" id="CHEBI:39785"/>
        <dbReference type="ChEBI" id="CHEBI:57540"/>
        <dbReference type="ChEBI" id="CHEBI:57945"/>
        <dbReference type="ChEBI" id="CHEBI:60039"/>
        <dbReference type="EC" id="1.5.1.49"/>
    </reaction>
</comment>
<dbReference type="NCBIfam" id="TIGR02371">
    <property type="entry name" value="ala_DH_arch"/>
    <property type="match status" value="1"/>
</dbReference>
<evidence type="ECO:0000313" key="7">
    <source>
        <dbReference type="Proteomes" id="UP000215559"/>
    </source>
</evidence>
<evidence type="ECO:0000256" key="5">
    <source>
        <dbReference type="HAMAP-Rule" id="MF_00935"/>
    </source>
</evidence>
<dbReference type="InterPro" id="IPR028609">
    <property type="entry name" value="AlaDH_arch-typ"/>
</dbReference>
<feature type="binding site" evidence="5">
    <location>
        <position position="112"/>
    </location>
    <ligand>
        <name>NAD(+)</name>
        <dbReference type="ChEBI" id="CHEBI:57540"/>
    </ligand>
</feature>
<protein>
    <recommendedName>
        <fullName evidence="5">Putative alanine dehydrogenase</fullName>
        <shortName evidence="5">AlaDH</shortName>
        <ecNumber evidence="5">1.4.1.1</ecNumber>
    </recommendedName>
</protein>
<dbReference type="PANTHER" id="PTHR13812">
    <property type="entry name" value="KETIMINE REDUCTASE MU-CRYSTALLIN"/>
    <property type="match status" value="1"/>
</dbReference>
<keyword evidence="1 5" id="KW-0560">Oxidoreductase</keyword>
<proteinExistence type="inferred from homology"/>
<evidence type="ECO:0000256" key="3">
    <source>
        <dbReference type="ARBA" id="ARBA00050354"/>
    </source>
</evidence>
<dbReference type="SUPFAM" id="SSF51735">
    <property type="entry name" value="NAD(P)-binding Rossmann-fold domains"/>
    <property type="match status" value="1"/>
</dbReference>
<dbReference type="Gene3D" id="3.30.1780.10">
    <property type="entry name" value="ornithine cyclodeaminase, domain 1"/>
    <property type="match status" value="1"/>
</dbReference>
<feature type="binding site" evidence="5">
    <location>
        <begin position="161"/>
        <end position="163"/>
    </location>
    <ligand>
        <name>NAD(+)</name>
        <dbReference type="ChEBI" id="CHEBI:57540"/>
    </ligand>
</feature>
<dbReference type="InterPro" id="IPR003462">
    <property type="entry name" value="ODC_Mu_crystall"/>
</dbReference>
<dbReference type="PANTHER" id="PTHR13812:SF19">
    <property type="entry name" value="KETIMINE REDUCTASE MU-CRYSTALLIN"/>
    <property type="match status" value="1"/>
</dbReference>
<evidence type="ECO:0000256" key="4">
    <source>
        <dbReference type="ARBA" id="ARBA00052703"/>
    </source>
</evidence>
<dbReference type="PIRSF" id="PIRSF001439">
    <property type="entry name" value="CryM"/>
    <property type="match status" value="1"/>
</dbReference>
<dbReference type="FunFam" id="3.40.50.720:FF:000311">
    <property type="entry name" value="Ornithine cyclodeaminase"/>
    <property type="match status" value="1"/>
</dbReference>
<feature type="binding site" evidence="5">
    <location>
        <position position="231"/>
    </location>
    <ligand>
        <name>NAD(+)</name>
        <dbReference type="ChEBI" id="CHEBI:57540"/>
    </ligand>
</feature>